<organism evidence="1 2">
    <name type="scientific">Candidatus Methanogaster sp</name>
    <dbReference type="NCBI Taxonomy" id="3386292"/>
    <lineage>
        <taxon>Archaea</taxon>
        <taxon>Methanobacteriati</taxon>
        <taxon>Methanobacteriota</taxon>
        <taxon>Stenosarchaea group</taxon>
        <taxon>Methanomicrobia</taxon>
        <taxon>Methanosarcinales</taxon>
        <taxon>ANME-2 cluster</taxon>
        <taxon>Candidatus Methanogasteraceae</taxon>
        <taxon>Candidatus Methanogaster</taxon>
    </lineage>
</organism>
<gene>
    <name evidence="1" type="ORF">C4B59_07155</name>
</gene>
<protein>
    <submittedName>
        <fullName evidence="1">Uncharacterized protein</fullName>
    </submittedName>
</protein>
<accession>A0AC61L3A5</accession>
<proteinExistence type="predicted"/>
<comment type="caution">
    <text evidence="1">The sequence shown here is derived from an EMBL/GenBank/DDBJ whole genome shotgun (WGS) entry which is preliminary data.</text>
</comment>
<name>A0AC61L3A5_9EURY</name>
<evidence type="ECO:0000313" key="2">
    <source>
        <dbReference type="Proteomes" id="UP000248329"/>
    </source>
</evidence>
<dbReference type="EMBL" id="PQXF01000010">
    <property type="protein sequence ID" value="PXF60936.1"/>
    <property type="molecule type" value="Genomic_DNA"/>
</dbReference>
<reference evidence="1" key="1">
    <citation type="submission" date="2018-01" db="EMBL/GenBank/DDBJ databases">
        <authorList>
            <person name="Krukenberg V."/>
        </authorList>
    </citation>
    <scope>NUCLEOTIDE SEQUENCE</scope>
    <source>
        <strain evidence="1">E20ANME2</strain>
    </source>
</reference>
<sequence>MCRIGTVLGVLIVLLLAGTSAAVMPPVPYFSPCDSRWGSDKLGGDGQAVCDSGCALTSAAMVMAYYGADADPEGVNDVIGRVGYADRSVAFGEPDDLPVIEDWDDDCDDNIGVYRPETGDFFMNASMPSVPKTIYVDDDFSDDPSEHKWDTIQGGVDDAADGDTVIVYAGEYVENVNVNKSITL</sequence>
<dbReference type="Proteomes" id="UP000248329">
    <property type="component" value="Unassembled WGS sequence"/>
</dbReference>
<evidence type="ECO:0000313" key="1">
    <source>
        <dbReference type="EMBL" id="PXF60936.1"/>
    </source>
</evidence>